<feature type="chain" id="PRO_5022941626" description="Calx-beta domain-containing protein" evidence="1">
    <location>
        <begin position="23"/>
        <end position="282"/>
    </location>
</feature>
<feature type="signal peptide" evidence="1">
    <location>
        <begin position="1"/>
        <end position="22"/>
    </location>
</feature>
<evidence type="ECO:0000256" key="1">
    <source>
        <dbReference type="SAM" id="SignalP"/>
    </source>
</evidence>
<dbReference type="Proteomes" id="UP000306229">
    <property type="component" value="Chromosome"/>
</dbReference>
<gene>
    <name evidence="2" type="ORF">FF125_17130</name>
</gene>
<evidence type="ECO:0000313" key="3">
    <source>
        <dbReference type="Proteomes" id="UP000306229"/>
    </source>
</evidence>
<evidence type="ECO:0008006" key="4">
    <source>
        <dbReference type="Google" id="ProtNLM"/>
    </source>
</evidence>
<sequence length="282" mass="30474">MKNIKFNSIFLGVLTMVSFMMSSCDPLLDDYETDFGKGPILAQFNSQNTTANFIQDGTTQTYDVAISIIGGDNQPINRPVEVTISADPSSTATAGTEFNLTTTSFTIPAGQLSTNAQIEVLTANLDPFDAKTLVLKIDTSSEGVSESNLTSIKLQGVCELDLSGFVGVYSSVNTRFAAPLVSTVELGPVPNSLLITNTDGYGDDEVVVLLSTDVTNPTMTYISEENQAYLYDNSTYGWVWATTLTPEQSTYNSCDYSLNLEYKRCVSIGCFGGSRVITMTKQ</sequence>
<keyword evidence="1" id="KW-0732">Signal</keyword>
<dbReference type="OrthoDB" id="1450996at2"/>
<name>A0A5B7TXP1_9FLAO</name>
<dbReference type="PROSITE" id="PS51257">
    <property type="entry name" value="PROKAR_LIPOPROTEIN"/>
    <property type="match status" value="1"/>
</dbReference>
<keyword evidence="3" id="KW-1185">Reference proteome</keyword>
<evidence type="ECO:0000313" key="2">
    <source>
        <dbReference type="EMBL" id="QCX40084.1"/>
    </source>
</evidence>
<dbReference type="KEGG" id="fbe:FF125_17130"/>
<dbReference type="AlphaFoldDB" id="A0A5B7TXP1"/>
<dbReference type="EMBL" id="CP040749">
    <property type="protein sequence ID" value="QCX40084.1"/>
    <property type="molecule type" value="Genomic_DNA"/>
</dbReference>
<protein>
    <recommendedName>
        <fullName evidence="4">Calx-beta domain-containing protein</fullName>
    </recommendedName>
</protein>
<dbReference type="RefSeq" id="WP_138950920.1">
    <property type="nucleotide sequence ID" value="NZ_CP040749.1"/>
</dbReference>
<accession>A0A5B7TXP1</accession>
<organism evidence="2 3">
    <name type="scientific">Aureibaculum algae</name>
    <dbReference type="NCBI Taxonomy" id="2584122"/>
    <lineage>
        <taxon>Bacteria</taxon>
        <taxon>Pseudomonadati</taxon>
        <taxon>Bacteroidota</taxon>
        <taxon>Flavobacteriia</taxon>
        <taxon>Flavobacteriales</taxon>
        <taxon>Flavobacteriaceae</taxon>
        <taxon>Aureibaculum</taxon>
    </lineage>
</organism>
<reference evidence="2 3" key="1">
    <citation type="submission" date="2019-05" db="EMBL/GenBank/DDBJ databases">
        <title>Algicella ahnfeltiae gen. nov., sp. nov., a novel marine bacterium of the family Flavobacteriaceae isolated from a red alga.</title>
        <authorList>
            <person name="Nedashkovskaya O.I."/>
            <person name="Kukhlevskiy A.D."/>
            <person name="Kim S.-G."/>
            <person name="Zhukova N.V."/>
            <person name="Mikhailov V.V."/>
        </authorList>
    </citation>
    <scope>NUCLEOTIDE SEQUENCE [LARGE SCALE GENOMIC DNA]</scope>
    <source>
        <strain evidence="2 3">10Alg115</strain>
    </source>
</reference>
<proteinExistence type="predicted"/>